<dbReference type="CDD" id="cd01335">
    <property type="entry name" value="Radical_SAM"/>
    <property type="match status" value="1"/>
</dbReference>
<dbReference type="InterPro" id="IPR040084">
    <property type="entry name" value="GTPase_Obg"/>
</dbReference>
<dbReference type="InterPro" id="IPR007197">
    <property type="entry name" value="rSAM"/>
</dbReference>
<comment type="caution">
    <text evidence="8">The sequence shown here is derived from an EMBL/GenBank/DDBJ whole genome shotgun (WGS) entry which is preliminary data.</text>
</comment>
<keyword evidence="5" id="KW-0408">Iron</keyword>
<dbReference type="Pfam" id="PF04055">
    <property type="entry name" value="Radical_SAM"/>
    <property type="match status" value="1"/>
</dbReference>
<protein>
    <recommendedName>
        <fullName evidence="7">Radical SAM core domain-containing protein</fullName>
    </recommendedName>
</protein>
<dbReference type="AlphaFoldDB" id="A0A0S7WHK1"/>
<organism evidence="8 9">
    <name type="scientific">candidate division TA06 bacterium DG_26</name>
    <dbReference type="NCBI Taxonomy" id="1703771"/>
    <lineage>
        <taxon>Bacteria</taxon>
        <taxon>Bacteria division TA06</taxon>
    </lineage>
</organism>
<name>A0A0S7WHK1_UNCT6</name>
<dbReference type="SFLD" id="SFLDG01083">
    <property type="entry name" value="Uncharacterised_Radical_SAM_Su"/>
    <property type="match status" value="1"/>
</dbReference>
<proteinExistence type="predicted"/>
<reference evidence="8 9" key="1">
    <citation type="journal article" date="2015" name="Microbiome">
        <title>Genomic resolution of linkages in carbon, nitrogen, and sulfur cycling among widespread estuary sediment bacteria.</title>
        <authorList>
            <person name="Baker B.J."/>
            <person name="Lazar C.S."/>
            <person name="Teske A.P."/>
            <person name="Dick G.J."/>
        </authorList>
    </citation>
    <scope>NUCLEOTIDE SEQUENCE [LARGE SCALE GENOMIC DNA]</scope>
    <source>
        <strain evidence="8">DG_26</strain>
    </source>
</reference>
<keyword evidence="6" id="KW-0411">Iron-sulfur</keyword>
<evidence type="ECO:0000259" key="7">
    <source>
        <dbReference type="Pfam" id="PF04055"/>
    </source>
</evidence>
<keyword evidence="2" id="KW-0004">4Fe-4S</keyword>
<dbReference type="SFLD" id="SFLDS00029">
    <property type="entry name" value="Radical_SAM"/>
    <property type="match status" value="1"/>
</dbReference>
<keyword evidence="4" id="KW-0479">Metal-binding</keyword>
<dbReference type="EMBL" id="LIZT01000049">
    <property type="protein sequence ID" value="KPJ49642.1"/>
    <property type="molecule type" value="Genomic_DNA"/>
</dbReference>
<dbReference type="GO" id="GO:0003824">
    <property type="term" value="F:catalytic activity"/>
    <property type="evidence" value="ECO:0007669"/>
    <property type="project" value="InterPro"/>
</dbReference>
<dbReference type="Gene3D" id="3.20.20.70">
    <property type="entry name" value="Aldolase class I"/>
    <property type="match status" value="1"/>
</dbReference>
<evidence type="ECO:0000256" key="1">
    <source>
        <dbReference type="ARBA" id="ARBA00001966"/>
    </source>
</evidence>
<evidence type="ECO:0000256" key="3">
    <source>
        <dbReference type="ARBA" id="ARBA00022691"/>
    </source>
</evidence>
<evidence type="ECO:0000313" key="9">
    <source>
        <dbReference type="Proteomes" id="UP000051124"/>
    </source>
</evidence>
<dbReference type="PANTHER" id="PTHR43787:SF11">
    <property type="entry name" value="UPF0026 PROTEIN SLR1464"/>
    <property type="match status" value="1"/>
</dbReference>
<evidence type="ECO:0000256" key="4">
    <source>
        <dbReference type="ARBA" id="ARBA00022723"/>
    </source>
</evidence>
<feature type="domain" description="Radical SAM core" evidence="7">
    <location>
        <begin position="34"/>
        <end position="174"/>
    </location>
</feature>
<dbReference type="SUPFAM" id="SSF102114">
    <property type="entry name" value="Radical SAM enzymes"/>
    <property type="match status" value="1"/>
</dbReference>
<dbReference type="InterPro" id="IPR013785">
    <property type="entry name" value="Aldolase_TIM"/>
</dbReference>
<dbReference type="GO" id="GO:0051539">
    <property type="term" value="F:4 iron, 4 sulfur cluster binding"/>
    <property type="evidence" value="ECO:0007669"/>
    <property type="project" value="UniProtKB-KW"/>
</dbReference>
<evidence type="ECO:0000256" key="6">
    <source>
        <dbReference type="ARBA" id="ARBA00023014"/>
    </source>
</evidence>
<dbReference type="Proteomes" id="UP000051124">
    <property type="component" value="Unassembled WGS sequence"/>
</dbReference>
<accession>A0A0S7WHK1</accession>
<keyword evidence="3" id="KW-0949">S-adenosyl-L-methionine</keyword>
<dbReference type="GO" id="GO:0046872">
    <property type="term" value="F:metal ion binding"/>
    <property type="evidence" value="ECO:0007669"/>
    <property type="project" value="UniProtKB-KW"/>
</dbReference>
<sequence>MTVLPLQSTILYGPVRSRRLGRSLGINLMSCDYKVCSFNCVYCHYGWTDRLTLDVHKCVDDLPRSEEVVKAVEGALRSSVEIDFLTFSGNGEPTLYPGFAQLVDEIVGIRDMHRPELKIALLSNSTGLGDENVRRCVRKIDVPVFKLDVGTEGKFRAINRPAEGVEFEEILDYLASLEGICLQTALFEGTPSNVSEEDLTHYFGCVRQVKPAEVHIYSIDRPVPQSNIMRVSREKLDRIALLGEKETRVRIRAFSLRDS</sequence>
<gene>
    <name evidence="8" type="ORF">AMJ40_05075</name>
</gene>
<dbReference type="InterPro" id="IPR058240">
    <property type="entry name" value="rSAM_sf"/>
</dbReference>
<evidence type="ECO:0000313" key="8">
    <source>
        <dbReference type="EMBL" id="KPJ49642.1"/>
    </source>
</evidence>
<evidence type="ECO:0000256" key="2">
    <source>
        <dbReference type="ARBA" id="ARBA00022485"/>
    </source>
</evidence>
<evidence type="ECO:0000256" key="5">
    <source>
        <dbReference type="ARBA" id="ARBA00023004"/>
    </source>
</evidence>
<dbReference type="PANTHER" id="PTHR43787">
    <property type="entry name" value="FEMO COFACTOR BIOSYNTHESIS PROTEIN NIFB-RELATED"/>
    <property type="match status" value="1"/>
</dbReference>
<comment type="cofactor">
    <cofactor evidence="1">
        <name>[4Fe-4S] cluster</name>
        <dbReference type="ChEBI" id="CHEBI:49883"/>
    </cofactor>
</comment>